<keyword evidence="1" id="KW-0732">Signal</keyword>
<feature type="signal peptide" evidence="1">
    <location>
        <begin position="1"/>
        <end position="26"/>
    </location>
</feature>
<dbReference type="RefSeq" id="WP_124708846.1">
    <property type="nucleotide sequence ID" value="NZ_CP033972.1"/>
</dbReference>
<dbReference type="OrthoDB" id="284233at2"/>
<evidence type="ECO:0000259" key="2">
    <source>
        <dbReference type="Pfam" id="PF13810"/>
    </source>
</evidence>
<evidence type="ECO:0000256" key="1">
    <source>
        <dbReference type="SAM" id="SignalP"/>
    </source>
</evidence>
<dbReference type="Pfam" id="PF13810">
    <property type="entry name" value="DUF4185"/>
    <property type="match status" value="1"/>
</dbReference>
<dbReference type="KEGG" id="gom:D7316_02917"/>
<feature type="domain" description="DUF4185" evidence="2">
    <location>
        <begin position="52"/>
        <end position="351"/>
    </location>
</feature>
<accession>A0A3G8JMK4</accession>
<dbReference type="Proteomes" id="UP000271469">
    <property type="component" value="Chromosome"/>
</dbReference>
<feature type="chain" id="PRO_5018082746" description="DUF4185 domain-containing protein" evidence="1">
    <location>
        <begin position="27"/>
        <end position="357"/>
    </location>
</feature>
<organism evidence="3 4">
    <name type="scientific">Gordonia insulae</name>
    <dbReference type="NCBI Taxonomy" id="2420509"/>
    <lineage>
        <taxon>Bacteria</taxon>
        <taxon>Bacillati</taxon>
        <taxon>Actinomycetota</taxon>
        <taxon>Actinomycetes</taxon>
        <taxon>Mycobacteriales</taxon>
        <taxon>Gordoniaceae</taxon>
        <taxon>Gordonia</taxon>
    </lineage>
</organism>
<name>A0A3G8JMK4_9ACTN</name>
<evidence type="ECO:0000313" key="4">
    <source>
        <dbReference type="Proteomes" id="UP000271469"/>
    </source>
</evidence>
<reference evidence="3 4" key="1">
    <citation type="submission" date="2018-11" db="EMBL/GenBank/DDBJ databases">
        <title>Gordonia insulae sp. nov., isolated from an island soil.</title>
        <authorList>
            <person name="Kim Y.S."/>
            <person name="Kim S.B."/>
        </authorList>
    </citation>
    <scope>NUCLEOTIDE SEQUENCE [LARGE SCALE GENOMIC DNA]</scope>
    <source>
        <strain evidence="3 4">MMS17-SY073</strain>
    </source>
</reference>
<proteinExistence type="predicted"/>
<keyword evidence="4" id="KW-1185">Reference proteome</keyword>
<protein>
    <recommendedName>
        <fullName evidence="2">DUF4185 domain-containing protein</fullName>
    </recommendedName>
</protein>
<sequence>MTRRTARWRTALAVSALATTLTAGLAATPHADAYPVAAANGSIVARLTGPGSINDTIGRYNIVGTDLGVMWDNGRGEIMTAFGDTQSFNGWSLLYGQLWYWRSNVLLRSTDRYLADGMTFTGHAGRPGHAKRLLKPDLRREITIIPTAGVAANGKQYMNVMSVKHWGQPGIWYTNWSGLVSSTDNGQNWKALNAFRPNGGGNHKFQMSAYLKVGDTVYTYGTPDGRWGAVYLARVNAKDIEHLGKYEYFSWGRWARNNPDAATPIMSAPSGELSVAWNDYLGKYISLAQKDTGVVLRTADNPWGPWTSGELVVPANNPYSGYAPYIHPWSKGNTLYFTYSISAGYQVYLMRLPLRRS</sequence>
<dbReference type="InterPro" id="IPR025442">
    <property type="entry name" value="DUF4185"/>
</dbReference>
<dbReference type="EMBL" id="CP033972">
    <property type="protein sequence ID" value="AZG46316.1"/>
    <property type="molecule type" value="Genomic_DNA"/>
</dbReference>
<dbReference type="AlphaFoldDB" id="A0A3G8JMK4"/>
<gene>
    <name evidence="3" type="ORF">D7316_02917</name>
</gene>
<evidence type="ECO:0000313" key="3">
    <source>
        <dbReference type="EMBL" id="AZG46316.1"/>
    </source>
</evidence>